<name>A0AAW1S116_9CHLO</name>
<dbReference type="EMBL" id="JALJOU010000015">
    <property type="protein sequence ID" value="KAK9839680.1"/>
    <property type="molecule type" value="Genomic_DNA"/>
</dbReference>
<feature type="region of interest" description="Disordered" evidence="1">
    <location>
        <begin position="133"/>
        <end position="162"/>
    </location>
</feature>
<feature type="compositionally biased region" description="Polar residues" evidence="1">
    <location>
        <begin position="8"/>
        <end position="17"/>
    </location>
</feature>
<evidence type="ECO:0000313" key="2">
    <source>
        <dbReference type="EMBL" id="KAK9839680.1"/>
    </source>
</evidence>
<proteinExistence type="predicted"/>
<dbReference type="Proteomes" id="UP001445335">
    <property type="component" value="Unassembled WGS sequence"/>
</dbReference>
<gene>
    <name evidence="2" type="ORF">WJX81_005790</name>
</gene>
<evidence type="ECO:0000313" key="3">
    <source>
        <dbReference type="Proteomes" id="UP001445335"/>
    </source>
</evidence>
<accession>A0AAW1S116</accession>
<feature type="compositionally biased region" description="Basic and acidic residues" evidence="1">
    <location>
        <begin position="27"/>
        <end position="43"/>
    </location>
</feature>
<reference evidence="2 3" key="1">
    <citation type="journal article" date="2024" name="Nat. Commun.">
        <title>Phylogenomics reveals the evolutionary origins of lichenization in chlorophyte algae.</title>
        <authorList>
            <person name="Puginier C."/>
            <person name="Libourel C."/>
            <person name="Otte J."/>
            <person name="Skaloud P."/>
            <person name="Haon M."/>
            <person name="Grisel S."/>
            <person name="Petersen M."/>
            <person name="Berrin J.G."/>
            <person name="Delaux P.M."/>
            <person name="Dal Grande F."/>
            <person name="Keller J."/>
        </authorList>
    </citation>
    <scope>NUCLEOTIDE SEQUENCE [LARGE SCALE GENOMIC DNA]</scope>
    <source>
        <strain evidence="2 3">SAG 245.80</strain>
    </source>
</reference>
<organism evidence="2 3">
    <name type="scientific">Elliptochloris bilobata</name>
    <dbReference type="NCBI Taxonomy" id="381761"/>
    <lineage>
        <taxon>Eukaryota</taxon>
        <taxon>Viridiplantae</taxon>
        <taxon>Chlorophyta</taxon>
        <taxon>core chlorophytes</taxon>
        <taxon>Trebouxiophyceae</taxon>
        <taxon>Trebouxiophyceae incertae sedis</taxon>
        <taxon>Elliptochloris clade</taxon>
        <taxon>Elliptochloris</taxon>
    </lineage>
</organism>
<feature type="region of interest" description="Disordered" evidence="1">
    <location>
        <begin position="87"/>
        <end position="106"/>
    </location>
</feature>
<keyword evidence="3" id="KW-1185">Reference proteome</keyword>
<dbReference type="AlphaFoldDB" id="A0AAW1S116"/>
<feature type="region of interest" description="Disordered" evidence="1">
    <location>
        <begin position="1"/>
        <end position="78"/>
    </location>
</feature>
<evidence type="ECO:0000256" key="1">
    <source>
        <dbReference type="SAM" id="MobiDB-lite"/>
    </source>
</evidence>
<comment type="caution">
    <text evidence="2">The sequence shown here is derived from an EMBL/GenBank/DDBJ whole genome shotgun (WGS) entry which is preliminary data.</text>
</comment>
<protein>
    <submittedName>
        <fullName evidence="2">Uncharacterized protein</fullName>
    </submittedName>
</protein>
<sequence length="162" mass="17394">MPVRFSGESRSADTNAWWQVDHQAQMGEDKGAAGEHSKEEHHPVPPAQHSNPNLPRALRARVGATSDPVPAGKHIDAEPKKHFTLVGSAHGGGAAANAHLNPSEAKEVKEAHKEELKHTHDKGMENLSNAAVKGAGSAPARHQLMDDRRAHYGQLQSTRGQS</sequence>